<proteinExistence type="predicted"/>
<evidence type="ECO:0000313" key="2">
    <source>
        <dbReference type="Proteomes" id="UP000238479"/>
    </source>
</evidence>
<evidence type="ECO:0000313" key="1">
    <source>
        <dbReference type="EMBL" id="PRQ51891.1"/>
    </source>
</evidence>
<dbReference type="Proteomes" id="UP000238479">
    <property type="component" value="Chromosome 2"/>
</dbReference>
<protein>
    <submittedName>
        <fullName evidence="1">Uncharacterized protein</fullName>
    </submittedName>
</protein>
<dbReference type="Gramene" id="PRQ51891">
    <property type="protein sequence ID" value="PRQ51891"/>
    <property type="gene ID" value="RchiOBHm_Chr2g0149511"/>
</dbReference>
<organism evidence="1 2">
    <name type="scientific">Rosa chinensis</name>
    <name type="common">China rose</name>
    <dbReference type="NCBI Taxonomy" id="74649"/>
    <lineage>
        <taxon>Eukaryota</taxon>
        <taxon>Viridiplantae</taxon>
        <taxon>Streptophyta</taxon>
        <taxon>Embryophyta</taxon>
        <taxon>Tracheophyta</taxon>
        <taxon>Spermatophyta</taxon>
        <taxon>Magnoliopsida</taxon>
        <taxon>eudicotyledons</taxon>
        <taxon>Gunneridae</taxon>
        <taxon>Pentapetalae</taxon>
        <taxon>rosids</taxon>
        <taxon>fabids</taxon>
        <taxon>Rosales</taxon>
        <taxon>Rosaceae</taxon>
        <taxon>Rosoideae</taxon>
        <taxon>Rosoideae incertae sedis</taxon>
        <taxon>Rosa</taxon>
    </lineage>
</organism>
<reference evidence="1 2" key="1">
    <citation type="journal article" date="2018" name="Nat. Genet.">
        <title>The Rosa genome provides new insights in the design of modern roses.</title>
        <authorList>
            <person name="Bendahmane M."/>
        </authorList>
    </citation>
    <scope>NUCLEOTIDE SEQUENCE [LARGE SCALE GENOMIC DNA]</scope>
    <source>
        <strain evidence="2">cv. Old Blush</strain>
    </source>
</reference>
<comment type="caution">
    <text evidence="1">The sequence shown here is derived from an EMBL/GenBank/DDBJ whole genome shotgun (WGS) entry which is preliminary data.</text>
</comment>
<name>A0A2P6RZN2_ROSCH</name>
<gene>
    <name evidence="1" type="ORF">RchiOBHm_Chr2g0149511</name>
</gene>
<keyword evidence="2" id="KW-1185">Reference proteome</keyword>
<sequence length="182" mass="19305">MALLVSGGSSGQRLGPGEEGGFLISGWVDLSIGPSRIRGDSGCGDAAPCFWPAVGVGIITEAIWGMVDEGNSRQEGSWLGSVSVGFLDLVAVSIGCRICLHIGTVEQWNREAARPCRGGIDGACRRLDWVSALVEYCSGKWVLDRAPVFGPWWCLISPYSSELGWVSYSVELGVGLGVRPCK</sequence>
<dbReference type="AlphaFoldDB" id="A0A2P6RZN2"/>
<accession>A0A2P6RZN2</accession>
<dbReference type="EMBL" id="PDCK01000040">
    <property type="protein sequence ID" value="PRQ51891.1"/>
    <property type="molecule type" value="Genomic_DNA"/>
</dbReference>